<dbReference type="EMBL" id="JARPUR010000001">
    <property type="protein sequence ID" value="KAK4886138.1"/>
    <property type="molecule type" value="Genomic_DNA"/>
</dbReference>
<gene>
    <name evidence="3" type="ORF">RN001_002409</name>
</gene>
<feature type="coiled-coil region" evidence="1">
    <location>
        <begin position="308"/>
        <end position="335"/>
    </location>
</feature>
<dbReference type="Pfam" id="PF22486">
    <property type="entry name" value="MATH_2"/>
    <property type="match status" value="1"/>
</dbReference>
<dbReference type="Proteomes" id="UP001353858">
    <property type="component" value="Unassembled WGS sequence"/>
</dbReference>
<comment type="caution">
    <text evidence="3">The sequence shown here is derived from an EMBL/GenBank/DDBJ whole genome shotgun (WGS) entry which is preliminary data.</text>
</comment>
<sequence length="502" mass="58634">MESHKLRPFTCYFCNKLINNDTEIGHISNCASVLEPCVNKCGSYIPRNMKTRHLKECKNKISKSMTRLSFDGDQYENPKKIHQQHNAGMYIDKIIFFTKSLLDHSLHKQELSLTLSKLHGLEDKCHNLSQTVSVVQTKYQDLLISQNNLKTNFKIQFDKLQYQIQIFFEWKKSLETRLESFKHEMQLFAKVQDETVTSLNTLTNLLQITQNIEAGLASLRTDFTKEQNNNIESVRETHKQLKEFQDYCTQENAMIGALWNDYKIDVDQIKYDLGIINKTLDEQKTKSTSIMFDLRTASQISAETSDKLDIQERMINLLKNEVTQLKLDVETLEEKNLGLVSADDMSGRILWKISKFSQKIEKAKESDTVLKSFAFYTHTYGYKIRVQVFLNGIKKWKGRHMIACLHVLKGEYDLLLKWPCYIEGTLTLKDLYNHSNPTNFSKYICAKRYFGDEENEEPQESSTQYIFVSHSTLMKQNFIKEDTLFIEIKIKSTVKLRDETDL</sequence>
<dbReference type="SUPFAM" id="SSF49599">
    <property type="entry name" value="TRAF domain-like"/>
    <property type="match status" value="1"/>
</dbReference>
<reference evidence="4" key="1">
    <citation type="submission" date="2023-01" db="EMBL/GenBank/DDBJ databases">
        <title>Key to firefly adult light organ development and bioluminescence: homeobox transcription factors regulate luciferase expression and transportation to peroxisome.</title>
        <authorList>
            <person name="Fu X."/>
        </authorList>
    </citation>
    <scope>NUCLEOTIDE SEQUENCE [LARGE SCALE GENOMIC DNA]</scope>
</reference>
<keyword evidence="1" id="KW-0175">Coiled coil</keyword>
<evidence type="ECO:0000259" key="2">
    <source>
        <dbReference type="PROSITE" id="PS50144"/>
    </source>
</evidence>
<name>A0AAN7SR80_9COLE</name>
<protein>
    <recommendedName>
        <fullName evidence="2">MATH domain-containing protein</fullName>
    </recommendedName>
</protein>
<organism evidence="3 4">
    <name type="scientific">Aquatica leii</name>
    <dbReference type="NCBI Taxonomy" id="1421715"/>
    <lineage>
        <taxon>Eukaryota</taxon>
        <taxon>Metazoa</taxon>
        <taxon>Ecdysozoa</taxon>
        <taxon>Arthropoda</taxon>
        <taxon>Hexapoda</taxon>
        <taxon>Insecta</taxon>
        <taxon>Pterygota</taxon>
        <taxon>Neoptera</taxon>
        <taxon>Endopterygota</taxon>
        <taxon>Coleoptera</taxon>
        <taxon>Polyphaga</taxon>
        <taxon>Elateriformia</taxon>
        <taxon>Elateroidea</taxon>
        <taxon>Lampyridae</taxon>
        <taxon>Luciolinae</taxon>
        <taxon>Aquatica</taxon>
    </lineage>
</organism>
<dbReference type="Gene3D" id="3.30.40.10">
    <property type="entry name" value="Zinc/RING finger domain, C3HC4 (zinc finger)"/>
    <property type="match status" value="1"/>
</dbReference>
<evidence type="ECO:0000256" key="1">
    <source>
        <dbReference type="SAM" id="Coils"/>
    </source>
</evidence>
<dbReference type="InterPro" id="IPR002083">
    <property type="entry name" value="MATH/TRAF_dom"/>
</dbReference>
<dbReference type="InterPro" id="IPR013083">
    <property type="entry name" value="Znf_RING/FYVE/PHD"/>
</dbReference>
<proteinExistence type="predicted"/>
<dbReference type="InterPro" id="IPR008974">
    <property type="entry name" value="TRAF-like"/>
</dbReference>
<feature type="domain" description="MATH" evidence="2">
    <location>
        <begin position="346"/>
        <end position="490"/>
    </location>
</feature>
<dbReference type="AlphaFoldDB" id="A0AAN7SR80"/>
<keyword evidence="4" id="KW-1185">Reference proteome</keyword>
<evidence type="ECO:0000313" key="3">
    <source>
        <dbReference type="EMBL" id="KAK4886138.1"/>
    </source>
</evidence>
<dbReference type="PANTHER" id="PTHR10131">
    <property type="entry name" value="TNF RECEPTOR ASSOCIATED FACTOR"/>
    <property type="match status" value="1"/>
</dbReference>
<dbReference type="Gene3D" id="2.60.210.10">
    <property type="entry name" value="Apoptosis, Tumor Necrosis Factor Receptor Associated Protein 2, Chain A"/>
    <property type="match status" value="1"/>
</dbReference>
<accession>A0AAN7SR80</accession>
<dbReference type="PROSITE" id="PS50144">
    <property type="entry name" value="MATH"/>
    <property type="match status" value="1"/>
</dbReference>
<dbReference type="PANTHER" id="PTHR10131:SF138">
    <property type="entry name" value="RE66324P"/>
    <property type="match status" value="1"/>
</dbReference>
<evidence type="ECO:0000313" key="4">
    <source>
        <dbReference type="Proteomes" id="UP001353858"/>
    </source>
</evidence>